<feature type="domain" description="RRM" evidence="7">
    <location>
        <begin position="468"/>
        <end position="555"/>
    </location>
</feature>
<keyword evidence="5" id="KW-0694">RNA-binding</keyword>
<dbReference type="PANTHER" id="PTHR13112:SF0">
    <property type="entry name" value="FI21285P1"/>
    <property type="match status" value="1"/>
</dbReference>
<name>A0A9P7Z8M4_9HELO</name>
<proteinExistence type="inferred from homology"/>
<feature type="region of interest" description="Disordered" evidence="6">
    <location>
        <begin position="171"/>
        <end position="195"/>
    </location>
</feature>
<sequence>MAMQNASSSKANGVLPVTASQTASGSHSQSAAIKPLSQKLKAVVRKLSPGLTEDEFTKILGEEWKIGKGRVDWFKYKAGKDSKDLSKPSKPSRAYFHMTSQENMIALADLISQTSFEDAENIFTSSYLLFGPPVLEYPLYGKIPGVRTRVDTRAGTIDQDPEYQNFLEQLTNPTSAKEPNADTSPTAKPEKVTTTPLLENLKEKKAAKVSAAKAARKQESGLAKAKIARELSSAGAIEDTRKKGKETKLDKAVERPTKQTIKLLGRDAAAKANAKPSEKSNDKMSEASSPAKTARGLAAMRGAATPGQVRMLQRDFGLNPRLSRREQASTPKGDRKIASSSNAPRVDPSSSSSAPSDTSASTVPTAPRAAGSTRNPGTRPPRRARGTAVETNRSEPLKAASNSPVVLLKKSGTAPNSSTTPNAPTTPFVPFTPVTPSATTTPVTAQGQDASAPLRKSQPIAVPSDGATQAFIKHANPSQGVTEELLKYALEAYGAVTSVEIDKRKGFAHVNFVDNNGLKKAMAANPIAVARGTVQVMQHKALPPGEKKNLQQNPQVPTERGARGRGGRGGSGGRRGRGGTRGGATSSSDALATTPTRPTPK</sequence>
<dbReference type="GO" id="GO:0005737">
    <property type="term" value="C:cytoplasm"/>
    <property type="evidence" value="ECO:0007669"/>
    <property type="project" value="TreeGrafter"/>
</dbReference>
<protein>
    <submittedName>
        <fullName evidence="8">Regulator of nonsense transcripts 3A</fullName>
    </submittedName>
</protein>
<evidence type="ECO:0000313" key="9">
    <source>
        <dbReference type="Proteomes" id="UP000887226"/>
    </source>
</evidence>
<organism evidence="8 9">
    <name type="scientific">Calycina marina</name>
    <dbReference type="NCBI Taxonomy" id="1763456"/>
    <lineage>
        <taxon>Eukaryota</taxon>
        <taxon>Fungi</taxon>
        <taxon>Dikarya</taxon>
        <taxon>Ascomycota</taxon>
        <taxon>Pezizomycotina</taxon>
        <taxon>Leotiomycetes</taxon>
        <taxon>Helotiales</taxon>
        <taxon>Pezizellaceae</taxon>
        <taxon>Calycina</taxon>
    </lineage>
</organism>
<feature type="compositionally biased region" description="Low complexity" evidence="6">
    <location>
        <begin position="413"/>
        <end position="430"/>
    </location>
</feature>
<evidence type="ECO:0000256" key="6">
    <source>
        <dbReference type="SAM" id="MobiDB-lite"/>
    </source>
</evidence>
<evidence type="ECO:0000256" key="3">
    <source>
        <dbReference type="ARBA" id="ARBA00023161"/>
    </source>
</evidence>
<dbReference type="SMART" id="SM00360">
    <property type="entry name" value="RRM"/>
    <property type="match status" value="1"/>
</dbReference>
<evidence type="ECO:0000256" key="2">
    <source>
        <dbReference type="ARBA" id="ARBA00005991"/>
    </source>
</evidence>
<feature type="region of interest" description="Disordered" evidence="6">
    <location>
        <begin position="542"/>
        <end position="601"/>
    </location>
</feature>
<dbReference type="CDD" id="cd12455">
    <property type="entry name" value="RRM_like_Smg4_UPF3"/>
    <property type="match status" value="1"/>
</dbReference>
<dbReference type="PROSITE" id="PS50102">
    <property type="entry name" value="RRM"/>
    <property type="match status" value="1"/>
</dbReference>
<dbReference type="PANTHER" id="PTHR13112">
    <property type="entry name" value="UPF3 REGULATOR OF NONSENSE TRANSCRIPTS-LIKE PROTEIN"/>
    <property type="match status" value="1"/>
</dbReference>
<feature type="region of interest" description="Disordered" evidence="6">
    <location>
        <begin position="238"/>
        <end position="430"/>
    </location>
</feature>
<keyword evidence="9" id="KW-1185">Reference proteome</keyword>
<dbReference type="CDD" id="cd00590">
    <property type="entry name" value="RRM_SF"/>
    <property type="match status" value="1"/>
</dbReference>
<dbReference type="Pfam" id="PF03467">
    <property type="entry name" value="Smg4_UPF3"/>
    <property type="match status" value="1"/>
</dbReference>
<feature type="compositionally biased region" description="Basic and acidic residues" evidence="6">
    <location>
        <begin position="323"/>
        <end position="337"/>
    </location>
</feature>
<evidence type="ECO:0000256" key="1">
    <source>
        <dbReference type="ARBA" id="ARBA00004123"/>
    </source>
</evidence>
<reference evidence="8" key="1">
    <citation type="journal article" date="2021" name="IMA Fungus">
        <title>Genomic characterization of three marine fungi, including Emericellopsis atlantica sp. nov. with signatures of a generalist lifestyle and marine biomass degradation.</title>
        <authorList>
            <person name="Hagestad O.C."/>
            <person name="Hou L."/>
            <person name="Andersen J.H."/>
            <person name="Hansen E.H."/>
            <person name="Altermark B."/>
            <person name="Li C."/>
            <person name="Kuhnert E."/>
            <person name="Cox R.J."/>
            <person name="Crous P.W."/>
            <person name="Spatafora J.W."/>
            <person name="Lail K."/>
            <person name="Amirebrahimi M."/>
            <person name="Lipzen A."/>
            <person name="Pangilinan J."/>
            <person name="Andreopoulos W."/>
            <person name="Hayes R.D."/>
            <person name="Ng V."/>
            <person name="Grigoriev I.V."/>
            <person name="Jackson S.A."/>
            <person name="Sutton T.D.S."/>
            <person name="Dobson A.D.W."/>
            <person name="Rama T."/>
        </authorList>
    </citation>
    <scope>NUCLEOTIDE SEQUENCE</scope>
    <source>
        <strain evidence="8">TRa3180A</strain>
    </source>
</reference>
<dbReference type="EMBL" id="MU253781">
    <property type="protein sequence ID" value="KAG9247142.1"/>
    <property type="molecule type" value="Genomic_DNA"/>
</dbReference>
<dbReference type="InterPro" id="IPR039722">
    <property type="entry name" value="Upf3"/>
</dbReference>
<evidence type="ECO:0000256" key="4">
    <source>
        <dbReference type="ARBA" id="ARBA00023242"/>
    </source>
</evidence>
<dbReference type="Gene3D" id="3.30.70.330">
    <property type="match status" value="2"/>
</dbReference>
<feature type="compositionally biased region" description="Basic and acidic residues" evidence="6">
    <location>
        <begin position="238"/>
        <end position="257"/>
    </location>
</feature>
<dbReference type="OrthoDB" id="18087at2759"/>
<dbReference type="Proteomes" id="UP000887226">
    <property type="component" value="Unassembled WGS sequence"/>
</dbReference>
<dbReference type="GO" id="GO:0005730">
    <property type="term" value="C:nucleolus"/>
    <property type="evidence" value="ECO:0007669"/>
    <property type="project" value="TreeGrafter"/>
</dbReference>
<dbReference type="InterPro" id="IPR035979">
    <property type="entry name" value="RBD_domain_sf"/>
</dbReference>
<gene>
    <name evidence="8" type="ORF">BJ878DRAFT_532767</name>
</gene>
<keyword evidence="4" id="KW-0539">Nucleus</keyword>
<dbReference type="GO" id="GO:0000184">
    <property type="term" value="P:nuclear-transcribed mRNA catabolic process, nonsense-mediated decay"/>
    <property type="evidence" value="ECO:0007669"/>
    <property type="project" value="UniProtKB-KW"/>
</dbReference>
<evidence type="ECO:0000256" key="5">
    <source>
        <dbReference type="PROSITE-ProRule" id="PRU00176"/>
    </source>
</evidence>
<feature type="compositionally biased region" description="Basic and acidic residues" evidence="6">
    <location>
        <begin position="276"/>
        <end position="285"/>
    </location>
</feature>
<dbReference type="InterPro" id="IPR012677">
    <property type="entry name" value="Nucleotide-bd_a/b_plait_sf"/>
</dbReference>
<dbReference type="AlphaFoldDB" id="A0A9P7Z8M4"/>
<keyword evidence="3" id="KW-0866">Nonsense-mediated mRNA decay</keyword>
<evidence type="ECO:0000259" key="7">
    <source>
        <dbReference type="PROSITE" id="PS50102"/>
    </source>
</evidence>
<accession>A0A9P7Z8M4</accession>
<feature type="compositionally biased region" description="Polar residues" evidence="6">
    <location>
        <begin position="589"/>
        <end position="601"/>
    </location>
</feature>
<dbReference type="GO" id="GO:0045727">
    <property type="term" value="P:positive regulation of translation"/>
    <property type="evidence" value="ECO:0007669"/>
    <property type="project" value="TreeGrafter"/>
</dbReference>
<dbReference type="InterPro" id="IPR005120">
    <property type="entry name" value="UPF3_dom"/>
</dbReference>
<comment type="subcellular location">
    <subcellularLocation>
        <location evidence="1">Nucleus</location>
    </subcellularLocation>
</comment>
<dbReference type="InterPro" id="IPR000504">
    <property type="entry name" value="RRM_dom"/>
</dbReference>
<comment type="caution">
    <text evidence="8">The sequence shown here is derived from an EMBL/GenBank/DDBJ whole genome shotgun (WGS) entry which is preliminary data.</text>
</comment>
<comment type="similarity">
    <text evidence="2">Belongs to the RENT3 family.</text>
</comment>
<dbReference type="GO" id="GO:0003729">
    <property type="term" value="F:mRNA binding"/>
    <property type="evidence" value="ECO:0007669"/>
    <property type="project" value="TreeGrafter"/>
</dbReference>
<evidence type="ECO:0000313" key="8">
    <source>
        <dbReference type="EMBL" id="KAG9247142.1"/>
    </source>
</evidence>
<dbReference type="SUPFAM" id="SSF54928">
    <property type="entry name" value="RNA-binding domain, RBD"/>
    <property type="match status" value="2"/>
</dbReference>
<feature type="compositionally biased region" description="Low complexity" evidence="6">
    <location>
        <begin position="339"/>
        <end position="377"/>
    </location>
</feature>